<dbReference type="GO" id="GO:0052689">
    <property type="term" value="F:carboxylic ester hydrolase activity"/>
    <property type="evidence" value="ECO:0007669"/>
    <property type="project" value="TreeGrafter"/>
</dbReference>
<protein>
    <recommendedName>
        <fullName evidence="3">Carboxylic ester hydrolase</fullName>
        <ecNumber evidence="3">3.1.1.-</ecNumber>
    </recommendedName>
</protein>
<dbReference type="AlphaFoldDB" id="A0A1T3C503"/>
<keyword evidence="2 3" id="KW-0378">Hydrolase</keyword>
<evidence type="ECO:0000256" key="3">
    <source>
        <dbReference type="RuleBase" id="RU361235"/>
    </source>
</evidence>
<accession>A0A1T3C503</accession>
<organism evidence="5 6">
    <name type="scientific">Trichoderma guizhouense</name>
    <dbReference type="NCBI Taxonomy" id="1491466"/>
    <lineage>
        <taxon>Eukaryota</taxon>
        <taxon>Fungi</taxon>
        <taxon>Dikarya</taxon>
        <taxon>Ascomycota</taxon>
        <taxon>Pezizomycotina</taxon>
        <taxon>Sordariomycetes</taxon>
        <taxon>Hypocreomycetidae</taxon>
        <taxon>Hypocreales</taxon>
        <taxon>Hypocreaceae</taxon>
        <taxon>Trichoderma</taxon>
    </lineage>
</organism>
<dbReference type="Gene3D" id="3.40.50.1820">
    <property type="entry name" value="alpha/beta hydrolase"/>
    <property type="match status" value="1"/>
</dbReference>
<dbReference type="InterPro" id="IPR050654">
    <property type="entry name" value="AChE-related_enzymes"/>
</dbReference>
<dbReference type="PANTHER" id="PTHR43918">
    <property type="entry name" value="ACETYLCHOLINESTERASE"/>
    <property type="match status" value="1"/>
</dbReference>
<dbReference type="Pfam" id="PF00135">
    <property type="entry name" value="COesterase"/>
    <property type="match status" value="1"/>
</dbReference>
<dbReference type="PROSITE" id="PS00122">
    <property type="entry name" value="CARBOXYLESTERASE_B_1"/>
    <property type="match status" value="1"/>
</dbReference>
<evidence type="ECO:0000256" key="1">
    <source>
        <dbReference type="ARBA" id="ARBA00005964"/>
    </source>
</evidence>
<dbReference type="InterPro" id="IPR029058">
    <property type="entry name" value="AB_hydrolase_fold"/>
</dbReference>
<dbReference type="EMBL" id="LVVK01000028">
    <property type="protein sequence ID" value="OPB36075.1"/>
    <property type="molecule type" value="Genomic_DNA"/>
</dbReference>
<dbReference type="SUPFAM" id="SSF53474">
    <property type="entry name" value="alpha/beta-Hydrolases"/>
    <property type="match status" value="1"/>
</dbReference>
<dbReference type="OrthoDB" id="408631at2759"/>
<evidence type="ECO:0000256" key="2">
    <source>
        <dbReference type="ARBA" id="ARBA00022801"/>
    </source>
</evidence>
<gene>
    <name evidence="5" type="ORF">A0O28_0112410</name>
</gene>
<evidence type="ECO:0000313" key="5">
    <source>
        <dbReference type="EMBL" id="OPB36075.1"/>
    </source>
</evidence>
<dbReference type="InterPro" id="IPR019826">
    <property type="entry name" value="Carboxylesterase_B_AS"/>
</dbReference>
<evidence type="ECO:0000259" key="4">
    <source>
        <dbReference type="Pfam" id="PF00135"/>
    </source>
</evidence>
<dbReference type="InterPro" id="IPR002018">
    <property type="entry name" value="CarbesteraseB"/>
</dbReference>
<dbReference type="PANTHER" id="PTHR43918:SF4">
    <property type="entry name" value="CARBOXYLIC ESTER HYDROLASE"/>
    <property type="match status" value="1"/>
</dbReference>
<comment type="caution">
    <text evidence="5">The sequence shown here is derived from an EMBL/GenBank/DDBJ whole genome shotgun (WGS) entry which is preliminary data.</text>
</comment>
<proteinExistence type="inferred from homology"/>
<evidence type="ECO:0000313" key="6">
    <source>
        <dbReference type="Proteomes" id="UP000191004"/>
    </source>
</evidence>
<sequence length="540" mass="58711">MRNFRLFATAILGGLVQHARSDLIESSVSVNGGVFQGIPRTAAGVLEFLGIPFAAPPVGSLRWKPPQPPLNLNGTRQDATAFGHSCYSAVLAPDLADPADQSEDCLTVNIWTTATDTTEKKPVMVWIYGGGFEFGASSRPLYNGTKLALDGVILVSFNYRLGVLGFLALSELDDESSGSTNFGLQDQLAALRWVRDNISLFGGDPENVTIFGESAGGHSVGLLLASPLSTGLFHKGILESGAYWESDHGSLTTFSEARERGLALQQKLNASSIAELRSLPAEEVNNAALWDLSTDPGATVFAPSIDNYVVPTAPSVVFDHGDEQPVPILAGFNAREEDFFLAHSLPHQTPEDYVSSAGNFFGNRTNDALQLYPGLTYVQANDSANALAGDLVIRQQTWEALDRHVRVGGQKGYGYYFTYSSPYSPLAMHTAEINYVFGNMGPNESFTYTPPLSPATSGDMEMSETIRSYWTNFAKAGDPNDPNGNLPYWPSYTGYGNCFLELGNLAHAINTPDIDRFRFIRSLRTNSILPLSWRNRVYDN</sequence>
<comment type="similarity">
    <text evidence="1 3">Belongs to the type-B carboxylesterase/lipase family.</text>
</comment>
<keyword evidence="6" id="KW-1185">Reference proteome</keyword>
<name>A0A1T3C503_9HYPO</name>
<reference evidence="5 6" key="1">
    <citation type="submission" date="2016-04" db="EMBL/GenBank/DDBJ databases">
        <title>Multiple horizontal gene transfer events from other fungi enriched the ability of the initially mycotrophic fungus Trichoderma (Ascomycota) to feed on dead plant biomass.</title>
        <authorList>
            <person name="Atanasova L."/>
            <person name="Chenthamara K."/>
            <person name="Zhang J."/>
            <person name="Grujic M."/>
            <person name="Henrissat B."/>
            <person name="Kuo A."/>
            <person name="Aertz A."/>
            <person name="Salamov A."/>
            <person name="Lipzen A."/>
            <person name="Labutti K."/>
            <person name="Barry K."/>
            <person name="Miao Y."/>
            <person name="Rahimi M.J."/>
            <person name="Shen Q."/>
            <person name="Grigoriev I.V."/>
            <person name="Kubicek C.P."/>
            <person name="Druzhinina I.S."/>
        </authorList>
    </citation>
    <scope>NUCLEOTIDE SEQUENCE [LARGE SCALE GENOMIC DNA]</scope>
    <source>
        <strain evidence="5 6">NJAU 4742</strain>
    </source>
</reference>
<feature type="signal peptide" evidence="3">
    <location>
        <begin position="1"/>
        <end position="21"/>
    </location>
</feature>
<dbReference type="Proteomes" id="UP000191004">
    <property type="component" value="Unassembled WGS sequence"/>
</dbReference>
<keyword evidence="3" id="KW-0732">Signal</keyword>
<feature type="domain" description="Carboxylesterase type B" evidence="4">
    <location>
        <begin position="27"/>
        <end position="504"/>
    </location>
</feature>
<feature type="chain" id="PRO_5010398525" description="Carboxylic ester hydrolase" evidence="3">
    <location>
        <begin position="22"/>
        <end position="540"/>
    </location>
</feature>
<dbReference type="EC" id="3.1.1.-" evidence="3"/>